<evidence type="ECO:0000313" key="2">
    <source>
        <dbReference type="EMBL" id="SVC28814.1"/>
    </source>
</evidence>
<feature type="domain" description="Glycosyltransferase 2-like" evidence="1">
    <location>
        <begin position="7"/>
        <end position="47"/>
    </location>
</feature>
<organism evidence="2">
    <name type="scientific">marine metagenome</name>
    <dbReference type="NCBI Taxonomy" id="408172"/>
    <lineage>
        <taxon>unclassified sequences</taxon>
        <taxon>metagenomes</taxon>
        <taxon>ecological metagenomes</taxon>
    </lineage>
</organism>
<gene>
    <name evidence="2" type="ORF">METZ01_LOCUS281668</name>
</gene>
<dbReference type="Pfam" id="PF00535">
    <property type="entry name" value="Glycos_transf_2"/>
    <property type="match status" value="1"/>
</dbReference>
<dbReference type="EMBL" id="UINC01083271">
    <property type="protein sequence ID" value="SVC28814.1"/>
    <property type="molecule type" value="Genomic_DNA"/>
</dbReference>
<dbReference type="Gene3D" id="3.90.550.10">
    <property type="entry name" value="Spore Coat Polysaccharide Biosynthesis Protein SpsA, Chain A"/>
    <property type="match status" value="1"/>
</dbReference>
<dbReference type="CDD" id="cd00761">
    <property type="entry name" value="Glyco_tranf_GTA_type"/>
    <property type="match status" value="1"/>
</dbReference>
<dbReference type="InterPro" id="IPR050834">
    <property type="entry name" value="Glycosyltransf_2"/>
</dbReference>
<name>A0A382KVJ7_9ZZZZ</name>
<evidence type="ECO:0000259" key="1">
    <source>
        <dbReference type="Pfam" id="PF00535"/>
    </source>
</evidence>
<dbReference type="SUPFAM" id="SSF53448">
    <property type="entry name" value="Nucleotide-diphospho-sugar transferases"/>
    <property type="match status" value="1"/>
</dbReference>
<dbReference type="PANTHER" id="PTHR43685:SF11">
    <property type="entry name" value="GLYCOSYLTRANSFERASE TAGX-RELATED"/>
    <property type="match status" value="1"/>
</dbReference>
<dbReference type="PANTHER" id="PTHR43685">
    <property type="entry name" value="GLYCOSYLTRANSFERASE"/>
    <property type="match status" value="1"/>
</dbReference>
<accession>A0A382KVJ7</accession>
<dbReference type="AlphaFoldDB" id="A0A382KVJ7"/>
<dbReference type="InterPro" id="IPR029044">
    <property type="entry name" value="Nucleotide-diphossugar_trans"/>
</dbReference>
<reference evidence="2" key="1">
    <citation type="submission" date="2018-05" db="EMBL/GenBank/DDBJ databases">
        <authorList>
            <person name="Lanie J.A."/>
            <person name="Ng W.-L."/>
            <person name="Kazmierczak K.M."/>
            <person name="Andrzejewski T.M."/>
            <person name="Davidsen T.M."/>
            <person name="Wayne K.J."/>
            <person name="Tettelin H."/>
            <person name="Glass J.I."/>
            <person name="Rusch D."/>
            <person name="Podicherti R."/>
            <person name="Tsui H.-C.T."/>
            <person name="Winkler M.E."/>
        </authorList>
    </citation>
    <scope>NUCLEOTIDE SEQUENCE</scope>
</reference>
<protein>
    <recommendedName>
        <fullName evidence="1">Glycosyltransferase 2-like domain-containing protein</fullName>
    </recommendedName>
</protein>
<feature type="non-terminal residue" evidence="2">
    <location>
        <position position="47"/>
    </location>
</feature>
<proteinExistence type="predicted"/>
<dbReference type="InterPro" id="IPR001173">
    <property type="entry name" value="Glyco_trans_2-like"/>
</dbReference>
<sequence length="47" mass="5096">MSDCLVSVILPNYNNGNVIRHAIDSVLEQTYASLELIVVDDGSTDNS</sequence>